<gene>
    <name evidence="11" type="ORF">FHW18_003255</name>
</gene>
<evidence type="ECO:0000256" key="5">
    <source>
        <dbReference type="ARBA" id="ARBA00022519"/>
    </source>
</evidence>
<evidence type="ECO:0000259" key="10">
    <source>
        <dbReference type="PROSITE" id="PS50156"/>
    </source>
</evidence>
<feature type="transmembrane region" description="Helical" evidence="9">
    <location>
        <begin position="933"/>
        <end position="956"/>
    </location>
</feature>
<name>A0A7Y9LLI7_9BURK</name>
<accession>A0A7Y9LLI7</accession>
<dbReference type="RefSeq" id="WP_179587727.1">
    <property type="nucleotide sequence ID" value="NZ_JACBYR010000001.1"/>
</dbReference>
<feature type="transmembrane region" description="Helical" evidence="9">
    <location>
        <begin position="395"/>
        <end position="419"/>
    </location>
</feature>
<feature type="transmembrane region" description="Helical" evidence="9">
    <location>
        <begin position="440"/>
        <end position="460"/>
    </location>
</feature>
<dbReference type="Gene3D" id="3.30.2090.10">
    <property type="entry name" value="Multidrug efflux transporter AcrB TolC docking domain, DN and DC subdomains"/>
    <property type="match status" value="2"/>
</dbReference>
<evidence type="ECO:0000256" key="1">
    <source>
        <dbReference type="ARBA" id="ARBA00004429"/>
    </source>
</evidence>
<evidence type="ECO:0000256" key="6">
    <source>
        <dbReference type="ARBA" id="ARBA00022692"/>
    </source>
</evidence>
<dbReference type="Gene3D" id="1.20.1640.10">
    <property type="entry name" value="Multidrug efflux transporter AcrB transmembrane domain"/>
    <property type="match status" value="2"/>
</dbReference>
<dbReference type="InterPro" id="IPR001036">
    <property type="entry name" value="Acrflvin-R"/>
</dbReference>
<evidence type="ECO:0000256" key="2">
    <source>
        <dbReference type="ARBA" id="ARBA00010942"/>
    </source>
</evidence>
<dbReference type="Proteomes" id="UP000542125">
    <property type="component" value="Unassembled WGS sequence"/>
</dbReference>
<feature type="transmembrane region" description="Helical" evidence="9">
    <location>
        <begin position="472"/>
        <end position="499"/>
    </location>
</feature>
<dbReference type="InterPro" id="IPR000731">
    <property type="entry name" value="SSD"/>
</dbReference>
<dbReference type="PROSITE" id="PS50156">
    <property type="entry name" value="SSD"/>
    <property type="match status" value="1"/>
</dbReference>
<dbReference type="AlphaFoldDB" id="A0A7Y9LLI7"/>
<dbReference type="NCBIfam" id="TIGR00915">
    <property type="entry name" value="2A0602"/>
    <property type="match status" value="1"/>
</dbReference>
<feature type="domain" description="SSD" evidence="10">
    <location>
        <begin position="368"/>
        <end position="497"/>
    </location>
</feature>
<evidence type="ECO:0000313" key="12">
    <source>
        <dbReference type="Proteomes" id="UP000542125"/>
    </source>
</evidence>
<feature type="transmembrane region" description="Helical" evidence="9">
    <location>
        <begin position="1010"/>
        <end position="1036"/>
    </location>
</feature>
<reference evidence="11 12" key="1">
    <citation type="submission" date="2020-07" db="EMBL/GenBank/DDBJ databases">
        <title>Genomic Encyclopedia of Type Strains, Phase IV (KMG-V): Genome sequencing to study the core and pangenomes of soil and plant-associated prokaryotes.</title>
        <authorList>
            <person name="Whitman W."/>
        </authorList>
    </citation>
    <scope>NUCLEOTIDE SEQUENCE [LARGE SCALE GENOMIC DNA]</scope>
    <source>
        <strain evidence="11 12">SAS40</strain>
    </source>
</reference>
<keyword evidence="8 9" id="KW-0472">Membrane</keyword>
<evidence type="ECO:0000256" key="9">
    <source>
        <dbReference type="RuleBase" id="RU364070"/>
    </source>
</evidence>
<feature type="transmembrane region" description="Helical" evidence="9">
    <location>
        <begin position="342"/>
        <end position="362"/>
    </location>
</feature>
<dbReference type="Gene3D" id="3.30.70.1320">
    <property type="entry name" value="Multidrug efflux transporter AcrB pore domain like"/>
    <property type="match status" value="1"/>
</dbReference>
<organism evidence="11 12">
    <name type="scientific">Pigmentiphaga litoralis</name>
    <dbReference type="NCBI Taxonomy" id="516702"/>
    <lineage>
        <taxon>Bacteria</taxon>
        <taxon>Pseudomonadati</taxon>
        <taxon>Pseudomonadota</taxon>
        <taxon>Betaproteobacteria</taxon>
        <taxon>Burkholderiales</taxon>
        <taxon>Alcaligenaceae</taxon>
        <taxon>Pigmentiphaga</taxon>
    </lineage>
</organism>
<feature type="transmembrane region" description="Helical" evidence="9">
    <location>
        <begin position="880"/>
        <end position="900"/>
    </location>
</feature>
<dbReference type="Pfam" id="PF00873">
    <property type="entry name" value="ACR_tran"/>
    <property type="match status" value="1"/>
</dbReference>
<dbReference type="Gene3D" id="3.30.70.1430">
    <property type="entry name" value="Multidrug efflux transporter AcrB pore domain"/>
    <property type="match status" value="2"/>
</dbReference>
<comment type="caution">
    <text evidence="11">The sequence shown here is derived from an EMBL/GenBank/DDBJ whole genome shotgun (WGS) entry which is preliminary data.</text>
</comment>
<dbReference type="PRINTS" id="PR00702">
    <property type="entry name" value="ACRIFLAVINRP"/>
</dbReference>
<keyword evidence="6 9" id="KW-0812">Transmembrane</keyword>
<dbReference type="PANTHER" id="PTHR32063:SF11">
    <property type="entry name" value="CATION OR DRUG EFFLUX SYSTEM PROTEIN"/>
    <property type="match status" value="1"/>
</dbReference>
<keyword evidence="5 9" id="KW-0997">Cell inner membrane</keyword>
<dbReference type="FunFam" id="3.30.70.1430:FF:000001">
    <property type="entry name" value="Efflux pump membrane transporter"/>
    <property type="match status" value="1"/>
</dbReference>
<feature type="transmembrane region" description="Helical" evidence="9">
    <location>
        <begin position="12"/>
        <end position="34"/>
    </location>
</feature>
<keyword evidence="3 9" id="KW-0813">Transport</keyword>
<keyword evidence="7 9" id="KW-1133">Transmembrane helix</keyword>
<feature type="transmembrane region" description="Helical" evidence="9">
    <location>
        <begin position="369"/>
        <end position="389"/>
    </location>
</feature>
<sequence>MNISRFFIDRPIFAGVLSVLIVLAGLLAVFQLPISEYPEVVPPSVVVRAQYPGANPKVIAETVASPLEESINGVEDMLYMQSQANSDGNLTITINFKLGIDPDKAQQLVQNRVSQALPRLPEDVQRLGVTTVKSSPTLTMVVHLISPDDRYDNTYLRNYAVINVKDRLARIQGVGEVVLWGSGNYAMRVWLDPAKVAQRGLTAPEVIAAIREQNVQVAAGVIGASPSLPGQPLQLSVNTQGRLTTEEEFSDIVLKTSDNGSVTRLADVARVELAASEYGLRALLDNKSAVAIAILQAPGANALAVSDQVRATMKELSAEFPDSVEFSIMYDPTQFVRASIKAVVHTLIEAILLVVLVVILFLQTWRASIIPLVAVPVSIVGTFALMLAFGYSINALSLFGMVLAIGIVVDDAIVVVENVERNIADGLTPREATYQAMREVSGPIVAISLTLVAVFVPLAFMTGLTGQFYKQFAMTIAISTVISAFNSLTLSPALAALLLRSHHDKPDWLTRGINKVLGRFFAGFNRFFGRASDRYATGVKGAISRKGASMVVYAVLLAATIGISYIVPGGFVPAQDKQYLISFAQLPNGASLDRTDAVIRRMTDIALKEPGVSNAIAFPGLSINGFTNSSSAGIVFVTLTDFDERHKAGLTADSITASLNKQYGAIGDSFIAVFPPPPVMGLGTMGGFKLQLEDRGAVGYAKLDAAAQDFLKAAAKAPELGPGFSSYQINVPQLDVDLDRVKAKQQGVPVTDVFDTMQIYLGSLYVNDFNRFGRVYQVRAQADAPFRATADDILQLKTRNRSGDMVPLSSLVKVTDTFGPEMVVRYNGYTAADINGGPAPGYSTNQAQAAIERIAAETLPAGVKFEWTDLTYQQILAGNAGMWVFPISVLLVFLVLAALYESLTLPLAVILIVPMGLLAALTGVWLTDGDNNIFTQIGLMVLVGLACKNAILIVEFARELELQGAKIVDAAIEASRLRLRPILMTSIAFIMGVVPLVLSSGAGSEMRHAMGIAVFFGMLGVTLFGLFLTPVFYVLLRKMSGRSLTSAAPHAAPHVAPHGVPPVVAPGH</sequence>
<protein>
    <recommendedName>
        <fullName evidence="9">Efflux pump membrane transporter</fullName>
    </recommendedName>
</protein>
<feature type="transmembrane region" description="Helical" evidence="9">
    <location>
        <begin position="977"/>
        <end position="998"/>
    </location>
</feature>
<feature type="transmembrane region" description="Helical" evidence="9">
    <location>
        <begin position="550"/>
        <end position="571"/>
    </location>
</feature>
<dbReference type="SUPFAM" id="SSF82866">
    <property type="entry name" value="Multidrug efflux transporter AcrB transmembrane domain"/>
    <property type="match status" value="2"/>
</dbReference>
<dbReference type="InterPro" id="IPR004764">
    <property type="entry name" value="MdtF-like"/>
</dbReference>
<feature type="transmembrane region" description="Helical" evidence="9">
    <location>
        <begin position="907"/>
        <end position="927"/>
    </location>
</feature>
<evidence type="ECO:0000256" key="7">
    <source>
        <dbReference type="ARBA" id="ARBA00022989"/>
    </source>
</evidence>
<evidence type="ECO:0000313" key="11">
    <source>
        <dbReference type="EMBL" id="NYE83984.1"/>
    </source>
</evidence>
<dbReference type="GO" id="GO:0009636">
    <property type="term" value="P:response to toxic substance"/>
    <property type="evidence" value="ECO:0007669"/>
    <property type="project" value="UniProtKB-ARBA"/>
</dbReference>
<evidence type="ECO:0000256" key="3">
    <source>
        <dbReference type="ARBA" id="ARBA00022448"/>
    </source>
</evidence>
<dbReference type="PANTHER" id="PTHR32063">
    <property type="match status" value="1"/>
</dbReference>
<dbReference type="GO" id="GO:0005886">
    <property type="term" value="C:plasma membrane"/>
    <property type="evidence" value="ECO:0007669"/>
    <property type="project" value="UniProtKB-SubCell"/>
</dbReference>
<dbReference type="FunFam" id="1.20.1640.10:FF:000001">
    <property type="entry name" value="Efflux pump membrane transporter"/>
    <property type="match status" value="1"/>
</dbReference>
<dbReference type="GO" id="GO:0015562">
    <property type="term" value="F:efflux transmembrane transporter activity"/>
    <property type="evidence" value="ECO:0007669"/>
    <property type="project" value="InterPro"/>
</dbReference>
<keyword evidence="4" id="KW-1003">Cell membrane</keyword>
<keyword evidence="12" id="KW-1185">Reference proteome</keyword>
<dbReference type="NCBIfam" id="NF000282">
    <property type="entry name" value="RND_permease_1"/>
    <property type="match status" value="1"/>
</dbReference>
<evidence type="ECO:0000256" key="8">
    <source>
        <dbReference type="ARBA" id="ARBA00023136"/>
    </source>
</evidence>
<dbReference type="EMBL" id="JACBYR010000001">
    <property type="protein sequence ID" value="NYE83984.1"/>
    <property type="molecule type" value="Genomic_DNA"/>
</dbReference>
<dbReference type="SUPFAM" id="SSF82693">
    <property type="entry name" value="Multidrug efflux transporter AcrB pore domain, PN1, PN2, PC1 and PC2 subdomains"/>
    <property type="match status" value="4"/>
</dbReference>
<dbReference type="SUPFAM" id="SSF82714">
    <property type="entry name" value="Multidrug efflux transporter AcrB TolC docking domain, DN and DC subdomains"/>
    <property type="match status" value="2"/>
</dbReference>
<dbReference type="Gene3D" id="3.30.70.1440">
    <property type="entry name" value="Multidrug efflux transporter AcrB pore domain"/>
    <property type="match status" value="1"/>
</dbReference>
<comment type="subcellular location">
    <subcellularLocation>
        <location evidence="1 9">Cell inner membrane</location>
        <topology evidence="1 9">Multi-pass membrane protein</topology>
    </subcellularLocation>
</comment>
<dbReference type="InterPro" id="IPR027463">
    <property type="entry name" value="AcrB_DN_DC_subdom"/>
</dbReference>
<evidence type="ECO:0000256" key="4">
    <source>
        <dbReference type="ARBA" id="ARBA00022475"/>
    </source>
</evidence>
<proteinExistence type="inferred from homology"/>
<comment type="similarity">
    <text evidence="2 9">Belongs to the resistance-nodulation-cell division (RND) (TC 2.A.6) family.</text>
</comment>
<dbReference type="GO" id="GO:0042910">
    <property type="term" value="F:xenobiotic transmembrane transporter activity"/>
    <property type="evidence" value="ECO:0007669"/>
    <property type="project" value="TreeGrafter"/>
</dbReference>